<dbReference type="Gene3D" id="2.60.120.260">
    <property type="entry name" value="Galactose-binding domain-like"/>
    <property type="match status" value="1"/>
</dbReference>
<dbReference type="CDD" id="cd00057">
    <property type="entry name" value="FA58C"/>
    <property type="match status" value="1"/>
</dbReference>
<proteinExistence type="predicted"/>
<dbReference type="AlphaFoldDB" id="R7UMG8"/>
<evidence type="ECO:0000313" key="4">
    <source>
        <dbReference type="Proteomes" id="UP000014760"/>
    </source>
</evidence>
<dbReference type="PANTHER" id="PTHR24543">
    <property type="entry name" value="MULTICOPPER OXIDASE-RELATED"/>
    <property type="match status" value="1"/>
</dbReference>
<dbReference type="Pfam" id="PF00754">
    <property type="entry name" value="F5_F8_type_C"/>
    <property type="match status" value="1"/>
</dbReference>
<dbReference type="EMBL" id="KB299921">
    <property type="protein sequence ID" value="ELU07425.1"/>
    <property type="molecule type" value="Genomic_DNA"/>
</dbReference>
<dbReference type="PROSITE" id="PS50022">
    <property type="entry name" value="FA58C_3"/>
    <property type="match status" value="1"/>
</dbReference>
<reference evidence="4" key="1">
    <citation type="submission" date="2012-12" db="EMBL/GenBank/DDBJ databases">
        <authorList>
            <person name="Hellsten U."/>
            <person name="Grimwood J."/>
            <person name="Chapman J.A."/>
            <person name="Shapiro H."/>
            <person name="Aerts A."/>
            <person name="Otillar R.P."/>
            <person name="Terry A.Y."/>
            <person name="Boore J.L."/>
            <person name="Simakov O."/>
            <person name="Marletaz F."/>
            <person name="Cho S.-J."/>
            <person name="Edsinger-Gonzales E."/>
            <person name="Havlak P."/>
            <person name="Kuo D.-H."/>
            <person name="Larsson T."/>
            <person name="Lv J."/>
            <person name="Arendt D."/>
            <person name="Savage R."/>
            <person name="Osoegawa K."/>
            <person name="de Jong P."/>
            <person name="Lindberg D.R."/>
            <person name="Seaver E.C."/>
            <person name="Weisblat D.A."/>
            <person name="Putnam N.H."/>
            <person name="Grigoriev I.V."/>
            <person name="Rokhsar D.S."/>
        </authorList>
    </citation>
    <scope>NUCLEOTIDE SEQUENCE</scope>
    <source>
        <strain evidence="4">I ESC-2004</strain>
    </source>
</reference>
<dbReference type="EMBL" id="AMQN01022305">
    <property type="status" value="NOT_ANNOTATED_CDS"/>
    <property type="molecule type" value="Genomic_DNA"/>
</dbReference>
<feature type="domain" description="F5/8 type C" evidence="1">
    <location>
        <begin position="1"/>
        <end position="142"/>
    </location>
</feature>
<dbReference type="SMART" id="SM00231">
    <property type="entry name" value="FA58C"/>
    <property type="match status" value="1"/>
</dbReference>
<reference evidence="2 4" key="2">
    <citation type="journal article" date="2013" name="Nature">
        <title>Insights into bilaterian evolution from three spiralian genomes.</title>
        <authorList>
            <person name="Simakov O."/>
            <person name="Marletaz F."/>
            <person name="Cho S.J."/>
            <person name="Edsinger-Gonzales E."/>
            <person name="Havlak P."/>
            <person name="Hellsten U."/>
            <person name="Kuo D.H."/>
            <person name="Larsson T."/>
            <person name="Lv J."/>
            <person name="Arendt D."/>
            <person name="Savage R."/>
            <person name="Osoegawa K."/>
            <person name="de Jong P."/>
            <person name="Grimwood J."/>
            <person name="Chapman J.A."/>
            <person name="Shapiro H."/>
            <person name="Aerts A."/>
            <person name="Otillar R.P."/>
            <person name="Terry A.Y."/>
            <person name="Boore J.L."/>
            <person name="Grigoriev I.V."/>
            <person name="Lindberg D.R."/>
            <person name="Seaver E.C."/>
            <person name="Weisblat D.A."/>
            <person name="Putnam N.H."/>
            <person name="Rokhsar D.S."/>
        </authorList>
    </citation>
    <scope>NUCLEOTIDE SEQUENCE</scope>
    <source>
        <strain evidence="2 4">I ESC-2004</strain>
    </source>
</reference>
<evidence type="ECO:0000259" key="1">
    <source>
        <dbReference type="PROSITE" id="PS50022"/>
    </source>
</evidence>
<dbReference type="STRING" id="283909.R7UMG8"/>
<dbReference type="EnsemblMetazoa" id="CapteT124963">
    <property type="protein sequence ID" value="CapteP124963"/>
    <property type="gene ID" value="CapteG124963"/>
</dbReference>
<dbReference type="FunFam" id="2.60.120.260:FF:000016">
    <property type="entry name" value="Contactin-associated protein-like 4 isoform 1"/>
    <property type="match status" value="1"/>
</dbReference>
<keyword evidence="4" id="KW-1185">Reference proteome</keyword>
<gene>
    <name evidence="2" type="ORF">CAPTEDRAFT_124963</name>
</gene>
<dbReference type="HOGENOM" id="CLU_030066_1_2_1"/>
<dbReference type="SUPFAM" id="SSF49785">
    <property type="entry name" value="Galactose-binding domain-like"/>
    <property type="match status" value="1"/>
</dbReference>
<evidence type="ECO:0000313" key="3">
    <source>
        <dbReference type="EnsemblMetazoa" id="CapteP124963"/>
    </source>
</evidence>
<dbReference type="OrthoDB" id="6105840at2759"/>
<sequence length="147" mass="16744">MDDKRLTASSQYNSNPWCDRGRIDTVLEGPLKGAWCSGFALPGEWIQVEFDAPMTVQAIQTRGRSDYNQWVDSYTLHFSEDGTNWEPYQEPYGTVKIFSGNFDSNTTIEHSLHAPMRAKYARVVAESFTTNNIALRFELFGCHYSGE</sequence>
<dbReference type="InterPro" id="IPR000421">
    <property type="entry name" value="FA58C"/>
</dbReference>
<protein>
    <recommendedName>
        <fullName evidence="1">F5/8 type C domain-containing protein</fullName>
    </recommendedName>
</protein>
<name>R7UMG8_CAPTE</name>
<evidence type="ECO:0000313" key="2">
    <source>
        <dbReference type="EMBL" id="ELU07425.1"/>
    </source>
</evidence>
<reference evidence="3" key="3">
    <citation type="submission" date="2015-06" db="UniProtKB">
        <authorList>
            <consortium name="EnsemblMetazoa"/>
        </authorList>
    </citation>
    <scope>IDENTIFICATION</scope>
</reference>
<dbReference type="OMA" id="ARTWNGH"/>
<dbReference type="Proteomes" id="UP000014760">
    <property type="component" value="Unassembled WGS sequence"/>
</dbReference>
<organism evidence="2">
    <name type="scientific">Capitella teleta</name>
    <name type="common">Polychaete worm</name>
    <dbReference type="NCBI Taxonomy" id="283909"/>
    <lineage>
        <taxon>Eukaryota</taxon>
        <taxon>Metazoa</taxon>
        <taxon>Spiralia</taxon>
        <taxon>Lophotrochozoa</taxon>
        <taxon>Annelida</taxon>
        <taxon>Polychaeta</taxon>
        <taxon>Sedentaria</taxon>
        <taxon>Scolecida</taxon>
        <taxon>Capitellidae</taxon>
        <taxon>Capitella</taxon>
    </lineage>
</organism>
<dbReference type="InterPro" id="IPR008979">
    <property type="entry name" value="Galactose-bd-like_sf"/>
</dbReference>
<accession>R7UMG8</accession>
<dbReference type="EMBL" id="AMQN01022304">
    <property type="status" value="NOT_ANNOTATED_CDS"/>
    <property type="molecule type" value="Genomic_DNA"/>
</dbReference>